<proteinExistence type="predicted"/>
<reference evidence="2 3" key="1">
    <citation type="journal article" date="2014" name="PLoS ONE">
        <title>Global Analysis of Gene Expression Profiles in Physic Nut (Jatropha curcas L.) Seedlings Exposed to Salt Stress.</title>
        <authorList>
            <person name="Zhang L."/>
            <person name="Zhang C."/>
            <person name="Wu P."/>
            <person name="Chen Y."/>
            <person name="Li M."/>
            <person name="Jiang H."/>
            <person name="Wu G."/>
        </authorList>
    </citation>
    <scope>NUCLEOTIDE SEQUENCE [LARGE SCALE GENOMIC DNA]</scope>
    <source>
        <strain evidence="3">cv. GZQX0401</strain>
        <tissue evidence="2">Young leaves</tissue>
    </source>
</reference>
<dbReference type="EMBL" id="KK914220">
    <property type="protein sequence ID" value="KDP46072.1"/>
    <property type="molecule type" value="Genomic_DNA"/>
</dbReference>
<accession>A0A067LCD5</accession>
<protein>
    <submittedName>
        <fullName evidence="2">Uncharacterized protein</fullName>
    </submittedName>
</protein>
<feature type="region of interest" description="Disordered" evidence="1">
    <location>
        <begin position="1"/>
        <end position="21"/>
    </location>
</feature>
<feature type="region of interest" description="Disordered" evidence="1">
    <location>
        <begin position="39"/>
        <end position="67"/>
    </location>
</feature>
<evidence type="ECO:0000256" key="1">
    <source>
        <dbReference type="SAM" id="MobiDB-lite"/>
    </source>
</evidence>
<gene>
    <name evidence="2" type="ORF">JCGZ_06583</name>
</gene>
<dbReference type="Proteomes" id="UP000027138">
    <property type="component" value="Unassembled WGS sequence"/>
</dbReference>
<organism evidence="2 3">
    <name type="scientific">Jatropha curcas</name>
    <name type="common">Barbados nut</name>
    <dbReference type="NCBI Taxonomy" id="180498"/>
    <lineage>
        <taxon>Eukaryota</taxon>
        <taxon>Viridiplantae</taxon>
        <taxon>Streptophyta</taxon>
        <taxon>Embryophyta</taxon>
        <taxon>Tracheophyta</taxon>
        <taxon>Spermatophyta</taxon>
        <taxon>Magnoliopsida</taxon>
        <taxon>eudicotyledons</taxon>
        <taxon>Gunneridae</taxon>
        <taxon>Pentapetalae</taxon>
        <taxon>rosids</taxon>
        <taxon>fabids</taxon>
        <taxon>Malpighiales</taxon>
        <taxon>Euphorbiaceae</taxon>
        <taxon>Crotonoideae</taxon>
        <taxon>Jatropheae</taxon>
        <taxon>Jatropha</taxon>
    </lineage>
</organism>
<keyword evidence="3" id="KW-1185">Reference proteome</keyword>
<evidence type="ECO:0000313" key="3">
    <source>
        <dbReference type="Proteomes" id="UP000027138"/>
    </source>
</evidence>
<dbReference type="AlphaFoldDB" id="A0A067LCD5"/>
<name>A0A067LCD5_JATCU</name>
<evidence type="ECO:0000313" key="2">
    <source>
        <dbReference type="EMBL" id="KDP46072.1"/>
    </source>
</evidence>
<sequence>MPVLHMFQTSKGGHAPGRASAHARALELPQTVLNNTARAESLRLPKPGTPQTVPGSTPVPIKNPEFE</sequence>